<proteinExistence type="predicted"/>
<dbReference type="CDD" id="cd06529">
    <property type="entry name" value="S24_LexA-like"/>
    <property type="match status" value="1"/>
</dbReference>
<name>A0A645CS19_9ZZZZ</name>
<dbReference type="InterPro" id="IPR039418">
    <property type="entry name" value="LexA-like"/>
</dbReference>
<comment type="caution">
    <text evidence="2">The sequence shown here is derived from an EMBL/GenBank/DDBJ whole genome shotgun (WGS) entry which is preliminary data.</text>
</comment>
<evidence type="ECO:0000313" key="2">
    <source>
        <dbReference type="EMBL" id="MPM79694.1"/>
    </source>
</evidence>
<dbReference type="EC" id="3.4.21.88" evidence="2"/>
<dbReference type="AlphaFoldDB" id="A0A645CS19"/>
<dbReference type="Gene3D" id="2.10.109.10">
    <property type="entry name" value="Umud Fragment, subunit A"/>
    <property type="match status" value="1"/>
</dbReference>
<protein>
    <submittedName>
        <fullName evidence="2">LexA repressor</fullName>
        <ecNumber evidence="2">3.4.21.88</ecNumber>
    </submittedName>
</protein>
<dbReference type="EMBL" id="VSSQ01029529">
    <property type="protein sequence ID" value="MPM79694.1"/>
    <property type="molecule type" value="Genomic_DNA"/>
</dbReference>
<reference evidence="2" key="1">
    <citation type="submission" date="2019-08" db="EMBL/GenBank/DDBJ databases">
        <authorList>
            <person name="Kucharzyk K."/>
            <person name="Murdoch R.W."/>
            <person name="Higgins S."/>
            <person name="Loffler F."/>
        </authorList>
    </citation>
    <scope>NUCLEOTIDE SEQUENCE</scope>
</reference>
<gene>
    <name evidence="2" type="primary">lexA_41</name>
    <name evidence="2" type="ORF">SDC9_126733</name>
</gene>
<dbReference type="InterPro" id="IPR036286">
    <property type="entry name" value="LexA/Signal_pep-like_sf"/>
</dbReference>
<keyword evidence="2" id="KW-0378">Hydrolase</keyword>
<evidence type="ECO:0000259" key="1">
    <source>
        <dbReference type="Pfam" id="PF00717"/>
    </source>
</evidence>
<dbReference type="Pfam" id="PF00717">
    <property type="entry name" value="Peptidase_S24"/>
    <property type="match status" value="1"/>
</dbReference>
<organism evidence="2">
    <name type="scientific">bioreactor metagenome</name>
    <dbReference type="NCBI Taxonomy" id="1076179"/>
    <lineage>
        <taxon>unclassified sequences</taxon>
        <taxon>metagenomes</taxon>
        <taxon>ecological metagenomes</taxon>
    </lineage>
</organism>
<feature type="domain" description="Peptidase S24/S26A/S26B/S26C" evidence="1">
    <location>
        <begin position="1"/>
        <end position="76"/>
    </location>
</feature>
<dbReference type="GO" id="GO:0004252">
    <property type="term" value="F:serine-type endopeptidase activity"/>
    <property type="evidence" value="ECO:0007669"/>
    <property type="project" value="UniProtKB-EC"/>
</dbReference>
<dbReference type="InterPro" id="IPR015927">
    <property type="entry name" value="Peptidase_S24_S26A/B/C"/>
</dbReference>
<dbReference type="SUPFAM" id="SSF51306">
    <property type="entry name" value="LexA/Signal peptidase"/>
    <property type="match status" value="1"/>
</dbReference>
<accession>A0A645CS19</accession>
<sequence>MLPKYQDQDTVIIRLQSECETGQDCAVFVNGNDLTLLKVVKQIDGILLQPFNPNYDPKFYPYDHNNESVKILGVIVEMRRKFI</sequence>